<dbReference type="SUPFAM" id="SSF52980">
    <property type="entry name" value="Restriction endonuclease-like"/>
    <property type="match status" value="1"/>
</dbReference>
<dbReference type="Proteomes" id="UP000553059">
    <property type="component" value="Unassembled WGS sequence"/>
</dbReference>
<keyword evidence="2" id="KW-0255">Endonuclease</keyword>
<dbReference type="Pfam" id="PF05685">
    <property type="entry name" value="Uma2"/>
    <property type="match status" value="1"/>
</dbReference>
<dbReference type="InterPro" id="IPR012296">
    <property type="entry name" value="Nuclease_put_TT1808"/>
</dbReference>
<dbReference type="Gene3D" id="3.90.1570.10">
    <property type="entry name" value="tt1808, chain A"/>
    <property type="match status" value="1"/>
</dbReference>
<proteinExistence type="predicted"/>
<evidence type="ECO:0000259" key="1">
    <source>
        <dbReference type="Pfam" id="PF05685"/>
    </source>
</evidence>
<gene>
    <name evidence="2" type="ORF">GX523_13905</name>
</gene>
<accession>A0A7C6Z5T5</accession>
<dbReference type="AlphaFoldDB" id="A0A7C6Z5T5"/>
<evidence type="ECO:0000313" key="2">
    <source>
        <dbReference type="EMBL" id="HHY27810.1"/>
    </source>
</evidence>
<dbReference type="PANTHER" id="PTHR36558:SF1">
    <property type="entry name" value="RESTRICTION ENDONUCLEASE DOMAIN-CONTAINING PROTEIN-RELATED"/>
    <property type="match status" value="1"/>
</dbReference>
<dbReference type="InterPro" id="IPR008538">
    <property type="entry name" value="Uma2"/>
</dbReference>
<name>A0A7C6Z5T5_9FIRM</name>
<dbReference type="EMBL" id="DUTF01000300">
    <property type="protein sequence ID" value="HHY27810.1"/>
    <property type="molecule type" value="Genomic_DNA"/>
</dbReference>
<sequence length="207" mass="23755">MEQEVKESSAVEQYTTRKFTYVDYLTWPEDTPVELIEGIPYAMTAPTRIHQEIVGEVFRQIANYLLEKPCKVYTAPFDVRLIQVKAKDDDIMNVVQPDITIICDREKLDDKGCLGSPDVIMEVVSPSSVAKDYIKKLNLYEKHSVQEYWLIHPVDKIVMVYRLENAGKYARPTAYPFEEKVPVGVFEDLSISLEKISQELAAEQQSS</sequence>
<keyword evidence="2" id="KW-0378">Hydrolase</keyword>
<feature type="domain" description="Putative restriction endonuclease" evidence="1">
    <location>
        <begin position="23"/>
        <end position="193"/>
    </location>
</feature>
<dbReference type="CDD" id="cd06260">
    <property type="entry name" value="DUF820-like"/>
    <property type="match status" value="1"/>
</dbReference>
<protein>
    <submittedName>
        <fullName evidence="2">Uma2 family endonuclease</fullName>
    </submittedName>
</protein>
<reference evidence="2 3" key="1">
    <citation type="journal article" date="2020" name="Biotechnol. Biofuels">
        <title>New insights from the biogas microbiome by comprehensive genome-resolved metagenomics of nearly 1600 species originating from multiple anaerobic digesters.</title>
        <authorList>
            <person name="Campanaro S."/>
            <person name="Treu L."/>
            <person name="Rodriguez-R L.M."/>
            <person name="Kovalovszki A."/>
            <person name="Ziels R.M."/>
            <person name="Maus I."/>
            <person name="Zhu X."/>
            <person name="Kougias P.G."/>
            <person name="Basile A."/>
            <person name="Luo G."/>
            <person name="Schluter A."/>
            <person name="Konstantinidis K.T."/>
            <person name="Angelidaki I."/>
        </authorList>
    </citation>
    <scope>NUCLEOTIDE SEQUENCE [LARGE SCALE GENOMIC DNA]</scope>
    <source>
        <strain evidence="2">AS05jafATM_4</strain>
    </source>
</reference>
<keyword evidence="2" id="KW-0540">Nuclease</keyword>
<organism evidence="2 3">
    <name type="scientific">Desulfitobacterium dehalogenans</name>
    <dbReference type="NCBI Taxonomy" id="36854"/>
    <lineage>
        <taxon>Bacteria</taxon>
        <taxon>Bacillati</taxon>
        <taxon>Bacillota</taxon>
        <taxon>Clostridia</taxon>
        <taxon>Eubacteriales</taxon>
        <taxon>Desulfitobacteriaceae</taxon>
        <taxon>Desulfitobacterium</taxon>
    </lineage>
</organism>
<evidence type="ECO:0000313" key="3">
    <source>
        <dbReference type="Proteomes" id="UP000553059"/>
    </source>
</evidence>
<dbReference type="InterPro" id="IPR011335">
    <property type="entry name" value="Restrct_endonuc-II-like"/>
</dbReference>
<comment type="caution">
    <text evidence="2">The sequence shown here is derived from an EMBL/GenBank/DDBJ whole genome shotgun (WGS) entry which is preliminary data.</text>
</comment>
<dbReference type="PANTHER" id="PTHR36558">
    <property type="entry name" value="GLR1098 PROTEIN"/>
    <property type="match status" value="1"/>
</dbReference>
<dbReference type="GO" id="GO:0004519">
    <property type="term" value="F:endonuclease activity"/>
    <property type="evidence" value="ECO:0007669"/>
    <property type="project" value="UniProtKB-KW"/>
</dbReference>